<proteinExistence type="predicted"/>
<evidence type="ECO:0000259" key="1">
    <source>
        <dbReference type="Pfam" id="PF24731"/>
    </source>
</evidence>
<dbReference type="InterPro" id="IPR056100">
    <property type="entry name" value="DUF7683"/>
</dbReference>
<organism evidence="2 3">
    <name type="scientific">Amycolatopsis arida</name>
    <dbReference type="NCBI Taxonomy" id="587909"/>
    <lineage>
        <taxon>Bacteria</taxon>
        <taxon>Bacillati</taxon>
        <taxon>Actinomycetota</taxon>
        <taxon>Actinomycetes</taxon>
        <taxon>Pseudonocardiales</taxon>
        <taxon>Pseudonocardiaceae</taxon>
        <taxon>Amycolatopsis</taxon>
    </lineage>
</organism>
<dbReference type="Proteomes" id="UP000198727">
    <property type="component" value="Unassembled WGS sequence"/>
</dbReference>
<evidence type="ECO:0000313" key="2">
    <source>
        <dbReference type="EMBL" id="SFQ18886.1"/>
    </source>
</evidence>
<reference evidence="3" key="1">
    <citation type="submission" date="2016-10" db="EMBL/GenBank/DDBJ databases">
        <authorList>
            <person name="Varghese N."/>
            <person name="Submissions S."/>
        </authorList>
    </citation>
    <scope>NUCLEOTIDE SEQUENCE [LARGE SCALE GENOMIC DNA]</scope>
    <source>
        <strain evidence="3">CGMCC 4.5579</strain>
    </source>
</reference>
<gene>
    <name evidence="2" type="ORF">SAMN05421810_10599</name>
</gene>
<dbReference type="EMBL" id="FOWW01000005">
    <property type="protein sequence ID" value="SFQ18886.1"/>
    <property type="molecule type" value="Genomic_DNA"/>
</dbReference>
<sequence>MSCAWKRDCGWELEVYCNSDDSLVDEIQLENVDREKLEQALGISMTTPDGYLLNAEQVRPVLSFVSVRDRDKAEVNTAKFAYILAPCLI</sequence>
<protein>
    <recommendedName>
        <fullName evidence="1">DUF7683 domain-containing protein</fullName>
    </recommendedName>
</protein>
<dbReference type="OrthoDB" id="3699494at2"/>
<feature type="domain" description="DUF7683" evidence="1">
    <location>
        <begin position="11"/>
        <end position="68"/>
    </location>
</feature>
<dbReference type="AlphaFoldDB" id="A0A1I5WHI7"/>
<accession>A0A1I5WHI7</accession>
<dbReference type="STRING" id="587909.SAMN05421810_10599"/>
<evidence type="ECO:0000313" key="3">
    <source>
        <dbReference type="Proteomes" id="UP000198727"/>
    </source>
</evidence>
<dbReference type="RefSeq" id="WP_134046183.1">
    <property type="nucleotide sequence ID" value="NZ_FOWW01000005.1"/>
</dbReference>
<name>A0A1I5WHI7_9PSEU</name>
<dbReference type="Pfam" id="PF24731">
    <property type="entry name" value="DUF7683"/>
    <property type="match status" value="1"/>
</dbReference>
<keyword evidence="3" id="KW-1185">Reference proteome</keyword>